<dbReference type="EMBL" id="LIAE01007221">
    <property type="protein sequence ID" value="PAV80923.1"/>
    <property type="molecule type" value="Genomic_DNA"/>
</dbReference>
<keyword evidence="5 10" id="KW-0297">G-protein coupled receptor</keyword>
<dbReference type="AlphaFoldDB" id="A0A2A2L459"/>
<evidence type="ECO:0000313" key="14">
    <source>
        <dbReference type="Proteomes" id="UP000218231"/>
    </source>
</evidence>
<accession>A0A2A2L459</accession>
<keyword evidence="9 10" id="KW-0807">Transducer</keyword>
<evidence type="ECO:0000256" key="2">
    <source>
        <dbReference type="ARBA" id="ARBA00022475"/>
    </source>
</evidence>
<dbReference type="GO" id="GO:0004930">
    <property type="term" value="F:G protein-coupled receptor activity"/>
    <property type="evidence" value="ECO:0007669"/>
    <property type="project" value="UniProtKB-KW"/>
</dbReference>
<dbReference type="Proteomes" id="UP000218231">
    <property type="component" value="Unassembled WGS sequence"/>
</dbReference>
<dbReference type="PROSITE" id="PS50262">
    <property type="entry name" value="G_PROTEIN_RECEP_F1_2"/>
    <property type="match status" value="1"/>
</dbReference>
<evidence type="ECO:0000256" key="11">
    <source>
        <dbReference type="SAM" id="Phobius"/>
    </source>
</evidence>
<dbReference type="GO" id="GO:0001591">
    <property type="term" value="F:dopamine neurotransmitter receptor activity, coupled via Gi/Go"/>
    <property type="evidence" value="ECO:0007669"/>
    <property type="project" value="TreeGrafter"/>
</dbReference>
<evidence type="ECO:0000256" key="6">
    <source>
        <dbReference type="ARBA" id="ARBA00023136"/>
    </source>
</evidence>
<dbReference type="SUPFAM" id="SSF81321">
    <property type="entry name" value="Family A G protein-coupled receptor-like"/>
    <property type="match status" value="1"/>
</dbReference>
<dbReference type="GO" id="GO:0045202">
    <property type="term" value="C:synapse"/>
    <property type="evidence" value="ECO:0007669"/>
    <property type="project" value="GOC"/>
</dbReference>
<evidence type="ECO:0000256" key="7">
    <source>
        <dbReference type="ARBA" id="ARBA00023157"/>
    </source>
</evidence>
<dbReference type="PANTHER" id="PTHR24248:SF125">
    <property type="entry name" value="DOPAMINE D2-LIKE RECEPTOR"/>
    <property type="match status" value="1"/>
</dbReference>
<evidence type="ECO:0000259" key="12">
    <source>
        <dbReference type="PROSITE" id="PS50262"/>
    </source>
</evidence>
<keyword evidence="8 10" id="KW-0675">Receptor</keyword>
<dbReference type="GO" id="GO:0005886">
    <property type="term" value="C:plasma membrane"/>
    <property type="evidence" value="ECO:0007669"/>
    <property type="project" value="UniProtKB-SubCell"/>
</dbReference>
<comment type="similarity">
    <text evidence="10">Belongs to the G-protein coupled receptor 1 family.</text>
</comment>
<evidence type="ECO:0000256" key="5">
    <source>
        <dbReference type="ARBA" id="ARBA00023040"/>
    </source>
</evidence>
<reference evidence="13 14" key="1">
    <citation type="journal article" date="2017" name="Curr. Biol.">
        <title>Genome architecture and evolution of a unichromosomal asexual nematode.</title>
        <authorList>
            <person name="Fradin H."/>
            <person name="Zegar C."/>
            <person name="Gutwein M."/>
            <person name="Lucas J."/>
            <person name="Kovtun M."/>
            <person name="Corcoran D."/>
            <person name="Baugh L.R."/>
            <person name="Kiontke K."/>
            <person name="Gunsalus K."/>
            <person name="Fitch D.H."/>
            <person name="Piano F."/>
        </authorList>
    </citation>
    <scope>NUCLEOTIDE SEQUENCE [LARGE SCALE GENOMIC DNA]</scope>
    <source>
        <strain evidence="13">PF1309</strain>
    </source>
</reference>
<evidence type="ECO:0000256" key="8">
    <source>
        <dbReference type="ARBA" id="ARBA00023170"/>
    </source>
</evidence>
<dbReference type="PANTHER" id="PTHR24248">
    <property type="entry name" value="ADRENERGIC RECEPTOR-RELATED G-PROTEIN COUPLED RECEPTOR"/>
    <property type="match status" value="1"/>
</dbReference>
<keyword evidence="3 10" id="KW-0812">Transmembrane</keyword>
<keyword evidence="4 11" id="KW-1133">Transmembrane helix</keyword>
<evidence type="ECO:0000256" key="1">
    <source>
        <dbReference type="ARBA" id="ARBA00004651"/>
    </source>
</evidence>
<dbReference type="PRINTS" id="PR00237">
    <property type="entry name" value="GPCRRHODOPSN"/>
</dbReference>
<evidence type="ECO:0000256" key="9">
    <source>
        <dbReference type="ARBA" id="ARBA00023224"/>
    </source>
</evidence>
<feature type="transmembrane region" description="Helical" evidence="11">
    <location>
        <begin position="98"/>
        <end position="118"/>
    </location>
</feature>
<keyword evidence="6 11" id="KW-0472">Membrane</keyword>
<evidence type="ECO:0000256" key="3">
    <source>
        <dbReference type="ARBA" id="ARBA00022692"/>
    </source>
</evidence>
<dbReference type="Pfam" id="PF00001">
    <property type="entry name" value="7tm_1"/>
    <property type="match status" value="2"/>
</dbReference>
<feature type="transmembrane region" description="Helical" evidence="11">
    <location>
        <begin position="567"/>
        <end position="587"/>
    </location>
</feature>
<feature type="transmembrane region" description="Helical" evidence="11">
    <location>
        <begin position="138"/>
        <end position="160"/>
    </location>
</feature>
<proteinExistence type="inferred from homology"/>
<dbReference type="STRING" id="2018661.A0A2A2L459"/>
<feature type="transmembrane region" description="Helical" evidence="11">
    <location>
        <begin position="525"/>
        <end position="547"/>
    </location>
</feature>
<dbReference type="Gene3D" id="1.20.1070.10">
    <property type="entry name" value="Rhodopsin 7-helix transmembrane proteins"/>
    <property type="match status" value="2"/>
</dbReference>
<dbReference type="InterPro" id="IPR017452">
    <property type="entry name" value="GPCR_Rhodpsn_7TM"/>
</dbReference>
<dbReference type="OrthoDB" id="10034726at2759"/>
<keyword evidence="7" id="KW-1015">Disulfide bond</keyword>
<dbReference type="InterPro" id="IPR000276">
    <property type="entry name" value="GPCR_Rhodpsn"/>
</dbReference>
<gene>
    <name evidence="13" type="ORF">WR25_04770</name>
</gene>
<comment type="subcellular location">
    <subcellularLocation>
        <location evidence="1">Cell membrane</location>
        <topology evidence="1">Multi-pass membrane protein</topology>
    </subcellularLocation>
</comment>
<evidence type="ECO:0000313" key="13">
    <source>
        <dbReference type="EMBL" id="PAV80923.1"/>
    </source>
</evidence>
<keyword evidence="2" id="KW-1003">Cell membrane</keyword>
<name>A0A2A2L459_9BILA</name>
<feature type="domain" description="G-protein coupled receptors family 1 profile" evidence="12">
    <location>
        <begin position="45"/>
        <end position="584"/>
    </location>
</feature>
<comment type="caution">
    <text evidence="13">The sequence shown here is derived from an EMBL/GenBank/DDBJ whole genome shotgun (WGS) entry which is preliminary data.</text>
</comment>
<protein>
    <recommendedName>
        <fullName evidence="12">G-protein coupled receptors family 1 profile domain-containing protein</fullName>
    </recommendedName>
</protein>
<evidence type="ECO:0000256" key="4">
    <source>
        <dbReference type="ARBA" id="ARBA00022989"/>
    </source>
</evidence>
<evidence type="ECO:0000256" key="10">
    <source>
        <dbReference type="RuleBase" id="RU000688"/>
    </source>
</evidence>
<sequence length="606" mass="68017">MNANNKISKILFKSCEQTFSTSNTPYTVALCVMSFGVYYQWNNFEWGLGQFFCNVYLASDVACSTASILNLLAISLDRYIAISHPIAYAQYGARGGRAMLSITIVWGVSLAVALPILFGINPMESPNQCELGNPYFNLISSIFSFFIPCAAMIVLYTVIFRRLRDRERARSLRQAQKMEHDKISTALLGGASFARQLGKQFKNRADQILLEISFQTSSYPTNSDSSDDVSTPDSCISPMLMPPSPMQKKSLLLITESGSMPNINIALAKSRSHELVTNNQHTNHNGCNGNALQANVVETGEPKNALIDLHNSIALIHDKCQDTMTRSFGDELEDMLPFIDGISSRKQSKEELHHPPARKCQPKNPVAILKRAETRPELRSISVPSMQDEKRLAQQYKEIRGGRVVSRKIVHKTVSGTFNDYRKENGKCLANEQTVEDAANADASTTLIRQKGTLEYPSPKKEKSSMFTDLLSPDDFSIADSFLKCKNRLWKRFSSMTSGWKTPRPSKQLVKKATKQMRREHKATITLAVVLAVFLICWLPFFTLHLVNSICLIYSPDHACLGLLPMLLTTWLGYINSSLNPLIYTVFDQRFRSAFRNILSCRKARS</sequence>
<organism evidence="13 14">
    <name type="scientific">Diploscapter pachys</name>
    <dbReference type="NCBI Taxonomy" id="2018661"/>
    <lineage>
        <taxon>Eukaryota</taxon>
        <taxon>Metazoa</taxon>
        <taxon>Ecdysozoa</taxon>
        <taxon>Nematoda</taxon>
        <taxon>Chromadorea</taxon>
        <taxon>Rhabditida</taxon>
        <taxon>Rhabditina</taxon>
        <taxon>Rhabditomorpha</taxon>
        <taxon>Rhabditoidea</taxon>
        <taxon>Rhabditidae</taxon>
        <taxon>Diploscapter</taxon>
    </lineage>
</organism>
<keyword evidence="14" id="KW-1185">Reference proteome</keyword>
<dbReference type="PROSITE" id="PS00237">
    <property type="entry name" value="G_PROTEIN_RECEP_F1_1"/>
    <property type="match status" value="1"/>
</dbReference>